<dbReference type="EMBL" id="BOMI01000131">
    <property type="protein sequence ID" value="GID77861.1"/>
    <property type="molecule type" value="Genomic_DNA"/>
</dbReference>
<evidence type="ECO:0000313" key="1">
    <source>
        <dbReference type="EMBL" id="GID77861.1"/>
    </source>
</evidence>
<sequence length="113" mass="12424">MFSLGLYSYELIACSASWSITAVEAALKLRLDAGSKPFQWLIELAIEKGMVSAYLGDILDAGRQIRNRFVHEGRQPIWTLGMASSVIGSSFKIVAELYPSPESDGRLSQPRST</sequence>
<protein>
    <recommendedName>
        <fullName evidence="3">DUF4145 domain-containing protein</fullName>
    </recommendedName>
</protein>
<evidence type="ECO:0000313" key="2">
    <source>
        <dbReference type="Proteomes" id="UP000609879"/>
    </source>
</evidence>
<proteinExistence type="predicted"/>
<keyword evidence="2" id="KW-1185">Reference proteome</keyword>
<comment type="caution">
    <text evidence="1">The sequence shown here is derived from an EMBL/GenBank/DDBJ whole genome shotgun (WGS) entry which is preliminary data.</text>
</comment>
<reference evidence="1 2" key="1">
    <citation type="submission" date="2021-01" db="EMBL/GenBank/DDBJ databases">
        <title>Whole genome shotgun sequence of Actinoplanes deccanensis NBRC 13994.</title>
        <authorList>
            <person name="Komaki H."/>
            <person name="Tamura T."/>
        </authorList>
    </citation>
    <scope>NUCLEOTIDE SEQUENCE [LARGE SCALE GENOMIC DNA]</scope>
    <source>
        <strain evidence="1 2">NBRC 13994</strain>
    </source>
</reference>
<accession>A0ABQ3YD05</accession>
<organism evidence="1 2">
    <name type="scientific">Paractinoplanes deccanensis</name>
    <dbReference type="NCBI Taxonomy" id="113561"/>
    <lineage>
        <taxon>Bacteria</taxon>
        <taxon>Bacillati</taxon>
        <taxon>Actinomycetota</taxon>
        <taxon>Actinomycetes</taxon>
        <taxon>Micromonosporales</taxon>
        <taxon>Micromonosporaceae</taxon>
        <taxon>Paractinoplanes</taxon>
    </lineage>
</organism>
<dbReference type="RefSeq" id="WP_203772238.1">
    <property type="nucleotide sequence ID" value="NZ_BAAABO010000063.1"/>
</dbReference>
<name>A0ABQ3YD05_9ACTN</name>
<dbReference type="Proteomes" id="UP000609879">
    <property type="component" value="Unassembled WGS sequence"/>
</dbReference>
<evidence type="ECO:0008006" key="3">
    <source>
        <dbReference type="Google" id="ProtNLM"/>
    </source>
</evidence>
<gene>
    <name evidence="1" type="ORF">Ade02nite_65020</name>
</gene>